<gene>
    <name evidence="2" type="ORF">PHLGIDRAFT_153851</name>
</gene>
<reference evidence="2 3" key="1">
    <citation type="journal article" date="2014" name="PLoS Genet.">
        <title>Analysis of the Phlebiopsis gigantea genome, transcriptome and secretome provides insight into its pioneer colonization strategies of wood.</title>
        <authorList>
            <person name="Hori C."/>
            <person name="Ishida T."/>
            <person name="Igarashi K."/>
            <person name="Samejima M."/>
            <person name="Suzuki H."/>
            <person name="Master E."/>
            <person name="Ferreira P."/>
            <person name="Ruiz-Duenas F.J."/>
            <person name="Held B."/>
            <person name="Canessa P."/>
            <person name="Larrondo L.F."/>
            <person name="Schmoll M."/>
            <person name="Druzhinina I.S."/>
            <person name="Kubicek C.P."/>
            <person name="Gaskell J.A."/>
            <person name="Kersten P."/>
            <person name="St John F."/>
            <person name="Glasner J."/>
            <person name="Sabat G."/>
            <person name="Splinter BonDurant S."/>
            <person name="Syed K."/>
            <person name="Yadav J."/>
            <person name="Mgbeahuruike A.C."/>
            <person name="Kovalchuk A."/>
            <person name="Asiegbu F.O."/>
            <person name="Lackner G."/>
            <person name="Hoffmeister D."/>
            <person name="Rencoret J."/>
            <person name="Gutierrez A."/>
            <person name="Sun H."/>
            <person name="Lindquist E."/>
            <person name="Barry K."/>
            <person name="Riley R."/>
            <person name="Grigoriev I.V."/>
            <person name="Henrissat B."/>
            <person name="Kues U."/>
            <person name="Berka R.M."/>
            <person name="Martinez A.T."/>
            <person name="Covert S.F."/>
            <person name="Blanchette R.A."/>
            <person name="Cullen D."/>
        </authorList>
    </citation>
    <scope>NUCLEOTIDE SEQUENCE [LARGE SCALE GENOMIC DNA]</scope>
    <source>
        <strain evidence="2 3">11061_1 CR5-6</strain>
    </source>
</reference>
<proteinExistence type="predicted"/>
<dbReference type="HOGENOM" id="CLU_020999_1_2_1"/>
<organism evidence="2 3">
    <name type="scientific">Phlebiopsis gigantea (strain 11061_1 CR5-6)</name>
    <name type="common">White-rot fungus</name>
    <name type="synonym">Peniophora gigantea</name>
    <dbReference type="NCBI Taxonomy" id="745531"/>
    <lineage>
        <taxon>Eukaryota</taxon>
        <taxon>Fungi</taxon>
        <taxon>Dikarya</taxon>
        <taxon>Basidiomycota</taxon>
        <taxon>Agaricomycotina</taxon>
        <taxon>Agaricomycetes</taxon>
        <taxon>Polyporales</taxon>
        <taxon>Phanerochaetaceae</taxon>
        <taxon>Phlebiopsis</taxon>
    </lineage>
</organism>
<evidence type="ECO:0000313" key="3">
    <source>
        <dbReference type="Proteomes" id="UP000053257"/>
    </source>
</evidence>
<dbReference type="AlphaFoldDB" id="A0A0C3RVN2"/>
<feature type="region of interest" description="Disordered" evidence="1">
    <location>
        <begin position="554"/>
        <end position="587"/>
    </location>
</feature>
<dbReference type="STRING" id="745531.A0A0C3RVN2"/>
<accession>A0A0C3RVN2</accession>
<evidence type="ECO:0000256" key="1">
    <source>
        <dbReference type="SAM" id="MobiDB-lite"/>
    </source>
</evidence>
<protein>
    <submittedName>
        <fullName evidence="2">Uncharacterized protein</fullName>
    </submittedName>
</protein>
<feature type="compositionally biased region" description="Acidic residues" evidence="1">
    <location>
        <begin position="554"/>
        <end position="579"/>
    </location>
</feature>
<feature type="region of interest" description="Disordered" evidence="1">
    <location>
        <begin position="48"/>
        <end position="87"/>
    </location>
</feature>
<dbReference type="OrthoDB" id="3341212at2759"/>
<feature type="compositionally biased region" description="Basic and acidic residues" evidence="1">
    <location>
        <begin position="75"/>
        <end position="87"/>
    </location>
</feature>
<name>A0A0C3RVN2_PHLG1</name>
<evidence type="ECO:0000313" key="2">
    <source>
        <dbReference type="EMBL" id="KIP05386.1"/>
    </source>
</evidence>
<dbReference type="Proteomes" id="UP000053257">
    <property type="component" value="Unassembled WGS sequence"/>
</dbReference>
<feature type="compositionally biased region" description="Acidic residues" evidence="1">
    <location>
        <begin position="56"/>
        <end position="74"/>
    </location>
</feature>
<dbReference type="EMBL" id="KN840545">
    <property type="protein sequence ID" value="KIP05386.1"/>
    <property type="molecule type" value="Genomic_DNA"/>
</dbReference>
<keyword evidence="3" id="KW-1185">Reference proteome</keyword>
<sequence>MKNASTSKLVHTKDVLHDNPFVAPSDGRCLINDLPAELLSHIFVQGAESEHGEGSGNDDESDPSCESISELDSDDGSHSSHHSFDSDDERHLPFELLVTRICTRWRAVAVEETSLWSTIIVTPDTEIDKVKEYVRRAKGAPLEIIIDCTVDDDADEEWRWETESLAAHQPESTTLVDVLSVLMPHVGHWKAFSLSVSYFYPMLHALKKFAECEGAPMLEDLALYHYEDSEDIETFHPAEYKDQAFVLFHNNLPKLRQAALWGVHIDWKNSTFLENLYEIELAYHTLDVRPSYKEFVRIIEASPQLHTLTLCQSGPAGMPIDWLASMQEAASSDSVPDSFLGVTLPSVENLILAFLPPDYILALLERIHMPNVISLALDFEEDEYRPVVDRLCEPGPGSSKPLLAGIQALKLSGLPCSHIPSVIKAAETLTSMKQMSINFNHVDTVWLDLLSSPVFPAGTGALSTLSTPGTLFFPSLEAVSLTGLPGEIIRNIVSCRKEAGKPLKEVYVNKEDELDWEDEAWLKTNVEVFELFEGSDDEDIDDDLDDVLDLDDLDEEDIAEDDQDDAWEDDDDDDYDYDSETGVVFHL</sequence>